<evidence type="ECO:0000313" key="4">
    <source>
        <dbReference type="Proteomes" id="UP000194360"/>
    </source>
</evidence>
<dbReference type="STRING" id="2074.BG845_00811"/>
<protein>
    <submittedName>
        <fullName evidence="3">Long-chain-fatty-acid--CoA ligase</fullName>
        <ecNumber evidence="3">6.2.1.3</ecNumber>
    </submittedName>
</protein>
<proteinExistence type="predicted"/>
<organism evidence="3 4">
    <name type="scientific">Pseudonocardia autotrophica</name>
    <name type="common">Amycolata autotrophica</name>
    <name type="synonym">Nocardia autotrophica</name>
    <dbReference type="NCBI Taxonomy" id="2074"/>
    <lineage>
        <taxon>Bacteria</taxon>
        <taxon>Bacillati</taxon>
        <taxon>Actinomycetota</taxon>
        <taxon>Actinomycetes</taxon>
        <taxon>Pseudonocardiales</taxon>
        <taxon>Pseudonocardiaceae</taxon>
        <taxon>Pseudonocardia</taxon>
    </lineage>
</organism>
<dbReference type="OrthoDB" id="9803968at2"/>
<dbReference type="InterPro" id="IPR050237">
    <property type="entry name" value="ATP-dep_AMP-bd_enzyme"/>
</dbReference>
<dbReference type="Proteomes" id="UP000194360">
    <property type="component" value="Unassembled WGS sequence"/>
</dbReference>
<keyword evidence="4" id="KW-1185">Reference proteome</keyword>
<dbReference type="RefSeq" id="WP_085911125.1">
    <property type="nucleotide sequence ID" value="NZ_AP018920.1"/>
</dbReference>
<sequence>MDLSTLIRSGAREHPEHIALRCDAVTLTYRDLHERSCRLDNALADLGVRAGDRVATLTDNSPESLELILGIALGGYVRASLYTHNTASTNVGLLNAIGATVLIAQRSQHDLIAPHLGAVAGLRHVIVLDGPAPDGVHAYDELLAAAAPGDRGVEPDPDAPQTIRFSAGTTGTPKGIVHSCRAWTGLGTETAAALMELGPDDTYLAAGPLAHATIMPVFGVLAAGGSVVVLRAFEPGAFLAAIERHRCTVTFGVPTMVQVAAAHPAAADTDVSSLRQFVYGGSPMTGKALTRAREVFGEVMLQLYGQSEVAPVTVLSPADHLAEGGRWLRSAGRATPNTRITIVDDQGDPVPTGAVGEVAAHNPTVFDGIWADPEATRARLLADGSVLTRDMGYLDEHGFLFLTDRKEDMIISGGFNIWPTEIENALAEHPAVREASVVGIPHDKWGETPLALVVSQPGTEVTEDELIAWTRERLGPVKRVTTVRFGTELPKTPVGKVLRREVRALHAPIDPPTS</sequence>
<dbReference type="InterPro" id="IPR042099">
    <property type="entry name" value="ANL_N_sf"/>
</dbReference>
<feature type="domain" description="AMP-dependent synthetase/ligase" evidence="1">
    <location>
        <begin position="10"/>
        <end position="370"/>
    </location>
</feature>
<dbReference type="GO" id="GO:0004467">
    <property type="term" value="F:long-chain fatty acid-CoA ligase activity"/>
    <property type="evidence" value="ECO:0007669"/>
    <property type="project" value="UniProtKB-EC"/>
</dbReference>
<accession>A0A1Y2N6V9</accession>
<dbReference type="Pfam" id="PF00501">
    <property type="entry name" value="AMP-binding"/>
    <property type="match status" value="1"/>
</dbReference>
<dbReference type="InterPro" id="IPR020845">
    <property type="entry name" value="AMP-binding_CS"/>
</dbReference>
<dbReference type="PANTHER" id="PTHR43767:SF7">
    <property type="entry name" value="MEDIUM_LONG-CHAIN-FATTY-ACID--COA LIGASE FADD8"/>
    <property type="match status" value="1"/>
</dbReference>
<dbReference type="InterPro" id="IPR025110">
    <property type="entry name" value="AMP-bd_C"/>
</dbReference>
<evidence type="ECO:0000313" key="3">
    <source>
        <dbReference type="EMBL" id="OSY43206.1"/>
    </source>
</evidence>
<feature type="domain" description="AMP-binding enzyme C-terminal" evidence="2">
    <location>
        <begin position="421"/>
        <end position="496"/>
    </location>
</feature>
<dbReference type="PANTHER" id="PTHR43767">
    <property type="entry name" value="LONG-CHAIN-FATTY-ACID--COA LIGASE"/>
    <property type="match status" value="1"/>
</dbReference>
<dbReference type="EMBL" id="MIGB01000003">
    <property type="protein sequence ID" value="OSY43206.1"/>
    <property type="molecule type" value="Genomic_DNA"/>
</dbReference>
<evidence type="ECO:0000259" key="1">
    <source>
        <dbReference type="Pfam" id="PF00501"/>
    </source>
</evidence>
<dbReference type="InterPro" id="IPR045851">
    <property type="entry name" value="AMP-bd_C_sf"/>
</dbReference>
<dbReference type="PROSITE" id="PS00455">
    <property type="entry name" value="AMP_BINDING"/>
    <property type="match status" value="1"/>
</dbReference>
<dbReference type="Gene3D" id="3.30.300.30">
    <property type="match status" value="1"/>
</dbReference>
<dbReference type="Gene3D" id="3.40.50.12780">
    <property type="entry name" value="N-terminal domain of ligase-like"/>
    <property type="match status" value="1"/>
</dbReference>
<dbReference type="SUPFAM" id="SSF56801">
    <property type="entry name" value="Acetyl-CoA synthetase-like"/>
    <property type="match status" value="1"/>
</dbReference>
<comment type="caution">
    <text evidence="3">The sequence shown here is derived from an EMBL/GenBank/DDBJ whole genome shotgun (WGS) entry which is preliminary data.</text>
</comment>
<keyword evidence="3" id="KW-0436">Ligase</keyword>
<dbReference type="AlphaFoldDB" id="A0A1Y2N6V9"/>
<dbReference type="Pfam" id="PF13193">
    <property type="entry name" value="AMP-binding_C"/>
    <property type="match status" value="1"/>
</dbReference>
<dbReference type="InterPro" id="IPR000873">
    <property type="entry name" value="AMP-dep_synth/lig_dom"/>
</dbReference>
<gene>
    <name evidence="3" type="primary">lcfB_6</name>
    <name evidence="3" type="ORF">BG845_00811</name>
</gene>
<evidence type="ECO:0000259" key="2">
    <source>
        <dbReference type="Pfam" id="PF13193"/>
    </source>
</evidence>
<reference evidence="3 4" key="1">
    <citation type="submission" date="2016-09" db="EMBL/GenBank/DDBJ databases">
        <title>Pseudonocardia autotrophica DSM535, a candidate organism with high potential of specific P450 cytochromes.</title>
        <authorList>
            <person name="Grumaz C."/>
            <person name="Vainshtein Y."/>
            <person name="Kirstahler P."/>
            <person name="Sohn K."/>
        </authorList>
    </citation>
    <scope>NUCLEOTIDE SEQUENCE [LARGE SCALE GENOMIC DNA]</scope>
    <source>
        <strain evidence="3 4">DSM 535</strain>
    </source>
</reference>
<name>A0A1Y2N6V9_PSEAH</name>
<dbReference type="EC" id="6.2.1.3" evidence="3"/>